<evidence type="ECO:0000313" key="3">
    <source>
        <dbReference type="Proteomes" id="UP000007879"/>
    </source>
</evidence>
<dbReference type="EnsemblMetazoa" id="XM_020008765.1">
    <property type="protein sequence ID" value="XP_019864324.1"/>
    <property type="gene ID" value="LOC109593739"/>
</dbReference>
<protein>
    <recommendedName>
        <fullName evidence="4">Protein kinase domain-containing protein</fullName>
    </recommendedName>
</protein>
<feature type="region of interest" description="Disordered" evidence="1">
    <location>
        <begin position="181"/>
        <end position="201"/>
    </location>
</feature>
<evidence type="ECO:0000313" key="2">
    <source>
        <dbReference type="EnsemblMetazoa" id="XP_019864324.1"/>
    </source>
</evidence>
<evidence type="ECO:0000256" key="1">
    <source>
        <dbReference type="SAM" id="MobiDB-lite"/>
    </source>
</evidence>
<dbReference type="InterPro" id="IPR011009">
    <property type="entry name" value="Kinase-like_dom_sf"/>
</dbReference>
<dbReference type="SUPFAM" id="SSF56112">
    <property type="entry name" value="Protein kinase-like (PK-like)"/>
    <property type="match status" value="1"/>
</dbReference>
<dbReference type="RefSeq" id="XP_019864322.1">
    <property type="nucleotide sequence ID" value="XM_020008763.1"/>
</dbReference>
<dbReference type="GeneID" id="109593739"/>
<dbReference type="RefSeq" id="XP_019864321.1">
    <property type="nucleotide sequence ID" value="XM_020008762.1"/>
</dbReference>
<keyword evidence="3" id="KW-1185">Reference proteome</keyword>
<name>A0AAN0K536_AMPQE</name>
<dbReference type="RefSeq" id="XP_019864324.1">
    <property type="nucleotide sequence ID" value="XM_020008765.1"/>
</dbReference>
<reference evidence="3" key="1">
    <citation type="journal article" date="2010" name="Nature">
        <title>The Amphimedon queenslandica genome and the evolution of animal complexity.</title>
        <authorList>
            <person name="Srivastava M."/>
            <person name="Simakov O."/>
            <person name="Chapman J."/>
            <person name="Fahey B."/>
            <person name="Gauthier M.E."/>
            <person name="Mitros T."/>
            <person name="Richards G.S."/>
            <person name="Conaco C."/>
            <person name="Dacre M."/>
            <person name="Hellsten U."/>
            <person name="Larroux C."/>
            <person name="Putnam N.H."/>
            <person name="Stanke M."/>
            <person name="Adamska M."/>
            <person name="Darling A."/>
            <person name="Degnan S.M."/>
            <person name="Oakley T.H."/>
            <person name="Plachetzki D.C."/>
            <person name="Zhai Y."/>
            <person name="Adamski M."/>
            <person name="Calcino A."/>
            <person name="Cummins S.F."/>
            <person name="Goodstein D.M."/>
            <person name="Harris C."/>
            <person name="Jackson D.J."/>
            <person name="Leys S.P."/>
            <person name="Shu S."/>
            <person name="Woodcroft B.J."/>
            <person name="Vervoort M."/>
            <person name="Kosik K.S."/>
            <person name="Manning G."/>
            <person name="Degnan B.M."/>
            <person name="Rokhsar D.S."/>
        </authorList>
    </citation>
    <scope>NUCLEOTIDE SEQUENCE [LARGE SCALE GENOMIC DNA]</scope>
</reference>
<sequence length="597" mass="69553">MTTKICIFVKVIGVRSPKEYTWEWNTSTSESLNLYKFVRLNLIHKKRIHQKDTMHLWHKDEKILNGESPCSSYERNSKDIIELHLIVVTRLEVSITLKIKFQNKELKDKIPFNVKDTIETLLKYFGLLPEKVVKLMEGDEEVTHEELIVDTPFYKGLIIEYDDEPPRKCKIIMMQDTIGRPSDYGKDPKETKTRKEKLQKEGTPICDHRDDVIGDDITLYYPGFQKFIEDSNDASIVLEREDYEFAKRMCTEMSKYFNTEEPRHNEFFKILSLKFKTLKGELVHENKGYKVDISIGTECYILIEVKNESGDSYAQVIGYYVQSLKGKYPDQCPAPAYLLELVGPQLSISGAVFGKYVFVDRLVDSVWLVPHQNEEATIRVARILKALKDAIREIQAYYKNNTRIDNPEFPVFQSCDKGSIQYKERMKRHIFKGTLTYNNGEEVDVIIKFTKRYCREAHALMYKEGCAPQLIHYEERVGGTQYTAVVIEYIDGIMHLDEYLKEYPDNKSEPEPFQDALKVLHDHGFCHGKLTSNNIFMEFKDGKDYINIVNYEWAGRIGEARYPFSADIPDGIEPGDLISKTWDRAQLDKFFDSTDSR</sequence>
<dbReference type="RefSeq" id="XP_019864323.1">
    <property type="nucleotide sequence ID" value="XM_020008764.1"/>
</dbReference>
<dbReference type="EnsemblMetazoa" id="XM_020008762.1">
    <property type="protein sequence ID" value="XP_019864321.1"/>
    <property type="gene ID" value="LOC109593739"/>
</dbReference>
<proteinExistence type="predicted"/>
<dbReference type="AlphaFoldDB" id="A0AAN0K536"/>
<dbReference type="KEGG" id="aqu:109593739"/>
<reference evidence="2" key="2">
    <citation type="submission" date="2024-06" db="UniProtKB">
        <authorList>
            <consortium name="EnsemblMetazoa"/>
        </authorList>
    </citation>
    <scope>IDENTIFICATION</scope>
</reference>
<organism evidence="2 3">
    <name type="scientific">Amphimedon queenslandica</name>
    <name type="common">Sponge</name>
    <dbReference type="NCBI Taxonomy" id="400682"/>
    <lineage>
        <taxon>Eukaryota</taxon>
        <taxon>Metazoa</taxon>
        <taxon>Porifera</taxon>
        <taxon>Demospongiae</taxon>
        <taxon>Heteroscleromorpha</taxon>
        <taxon>Haplosclerida</taxon>
        <taxon>Niphatidae</taxon>
        <taxon>Amphimedon</taxon>
    </lineage>
</organism>
<dbReference type="EnsemblMetazoa" id="XM_020008764.1">
    <property type="protein sequence ID" value="XP_019864323.1"/>
    <property type="gene ID" value="LOC109593739"/>
</dbReference>
<evidence type="ECO:0008006" key="4">
    <source>
        <dbReference type="Google" id="ProtNLM"/>
    </source>
</evidence>
<dbReference type="EnsemblMetazoa" id="XM_020008763.1">
    <property type="protein sequence ID" value="XP_019864322.1"/>
    <property type="gene ID" value="LOC109593739"/>
</dbReference>
<accession>A0AAN0K536</accession>
<dbReference type="Proteomes" id="UP000007879">
    <property type="component" value="Unassembled WGS sequence"/>
</dbReference>
<feature type="compositionally biased region" description="Basic and acidic residues" evidence="1">
    <location>
        <begin position="183"/>
        <end position="201"/>
    </location>
</feature>